<dbReference type="GO" id="GO:0005737">
    <property type="term" value="C:cytoplasm"/>
    <property type="evidence" value="ECO:0007669"/>
    <property type="project" value="UniProtKB-SubCell"/>
</dbReference>
<dbReference type="SMART" id="SM00220">
    <property type="entry name" value="S_TKc"/>
    <property type="match status" value="1"/>
</dbReference>
<dbReference type="FunFam" id="1.10.12.70:FF:000002">
    <property type="entry name" value="Serine/threonine kinase 24"/>
    <property type="match status" value="1"/>
</dbReference>
<dbReference type="Proteomes" id="UP000694725">
    <property type="component" value="Unplaced"/>
</dbReference>
<comment type="catalytic activity">
    <reaction evidence="11">
        <text>L-threonyl-[protein] + ATP = O-phospho-L-threonyl-[protein] + ADP + H(+)</text>
        <dbReference type="Rhea" id="RHEA:46608"/>
        <dbReference type="Rhea" id="RHEA-COMP:11060"/>
        <dbReference type="Rhea" id="RHEA-COMP:11605"/>
        <dbReference type="ChEBI" id="CHEBI:15378"/>
        <dbReference type="ChEBI" id="CHEBI:30013"/>
        <dbReference type="ChEBI" id="CHEBI:30616"/>
        <dbReference type="ChEBI" id="CHEBI:61977"/>
        <dbReference type="ChEBI" id="CHEBI:456216"/>
        <dbReference type="EC" id="2.7.11.1"/>
    </reaction>
</comment>
<evidence type="ECO:0000256" key="10">
    <source>
        <dbReference type="ARBA" id="ARBA00022842"/>
    </source>
</evidence>
<feature type="region of interest" description="Disordered" evidence="13">
    <location>
        <begin position="325"/>
        <end position="357"/>
    </location>
</feature>
<dbReference type="PANTHER" id="PTHR48012">
    <property type="entry name" value="STERILE20-LIKE KINASE, ISOFORM B-RELATED"/>
    <property type="match status" value="1"/>
</dbReference>
<comment type="subcellular location">
    <subcellularLocation>
        <location evidence="2">Cytoplasm</location>
    </subcellularLocation>
</comment>
<evidence type="ECO:0000256" key="5">
    <source>
        <dbReference type="ARBA" id="ARBA00022527"/>
    </source>
</evidence>
<feature type="domain" description="Protein kinase" evidence="14">
    <location>
        <begin position="22"/>
        <end position="304"/>
    </location>
</feature>
<dbReference type="InterPro" id="IPR011009">
    <property type="entry name" value="Kinase-like_dom_sf"/>
</dbReference>
<keyword evidence="10" id="KW-0460">Magnesium</keyword>
<evidence type="ECO:0000256" key="8">
    <source>
        <dbReference type="ARBA" id="ARBA00022777"/>
    </source>
</evidence>
<evidence type="ECO:0000256" key="13">
    <source>
        <dbReference type="SAM" id="MobiDB-lite"/>
    </source>
</evidence>
<dbReference type="PANTHER" id="PTHR48012:SF22">
    <property type="entry name" value="SERINE_THREONINE-PROTEIN KINASE 24"/>
    <property type="match status" value="1"/>
</dbReference>
<comment type="catalytic activity">
    <reaction evidence="12">
        <text>L-seryl-[protein] + ATP = O-phospho-L-seryl-[protein] + ADP + H(+)</text>
        <dbReference type="Rhea" id="RHEA:17989"/>
        <dbReference type="Rhea" id="RHEA-COMP:9863"/>
        <dbReference type="Rhea" id="RHEA-COMP:11604"/>
        <dbReference type="ChEBI" id="CHEBI:15378"/>
        <dbReference type="ChEBI" id="CHEBI:29999"/>
        <dbReference type="ChEBI" id="CHEBI:30616"/>
        <dbReference type="ChEBI" id="CHEBI:83421"/>
        <dbReference type="ChEBI" id="CHEBI:456216"/>
        <dbReference type="EC" id="2.7.11.1"/>
    </reaction>
</comment>
<dbReference type="Ensembl" id="ENSSSCT00025030079.1">
    <property type="protein sequence ID" value="ENSSSCP00025012776.1"/>
    <property type="gene ID" value="ENSSSCG00025021973.1"/>
</dbReference>
<evidence type="ECO:0000256" key="7">
    <source>
        <dbReference type="ARBA" id="ARBA00022741"/>
    </source>
</evidence>
<dbReference type="InterPro" id="IPR048288">
    <property type="entry name" value="PDCD10_N"/>
</dbReference>
<keyword evidence="6" id="KW-0479">Metal-binding</keyword>
<dbReference type="Pfam" id="PF20929">
    <property type="entry name" value="PDCD10_N"/>
    <property type="match status" value="1"/>
</dbReference>
<protein>
    <submittedName>
        <fullName evidence="15">Serine/threonine kinase 24</fullName>
    </submittedName>
</protein>
<organism evidence="15 16">
    <name type="scientific">Sus scrofa</name>
    <name type="common">Pig</name>
    <dbReference type="NCBI Taxonomy" id="9823"/>
    <lineage>
        <taxon>Eukaryota</taxon>
        <taxon>Metazoa</taxon>
        <taxon>Chordata</taxon>
        <taxon>Craniata</taxon>
        <taxon>Vertebrata</taxon>
        <taxon>Euteleostomi</taxon>
        <taxon>Mammalia</taxon>
        <taxon>Eutheria</taxon>
        <taxon>Laurasiatheria</taxon>
        <taxon>Artiodactyla</taxon>
        <taxon>Suina</taxon>
        <taxon>Suidae</taxon>
        <taxon>Sus</taxon>
    </lineage>
</organism>
<dbReference type="Proteomes" id="UP000694727">
    <property type="component" value="Unplaced"/>
</dbReference>
<dbReference type="Gene3D" id="1.10.12.70">
    <property type="match status" value="1"/>
</dbReference>
<keyword evidence="4" id="KW-0963">Cytoplasm</keyword>
<dbReference type="InterPro" id="IPR046409">
    <property type="entry name" value="PDC10_dimerisation_sf"/>
</dbReference>
<evidence type="ECO:0000256" key="3">
    <source>
        <dbReference type="ARBA" id="ARBA00008874"/>
    </source>
</evidence>
<keyword evidence="9" id="KW-0067">ATP-binding</keyword>
<sequence>MKNPGGAGLQPPKPIFLSLPFPALVSSLGLGGGRAETSLWDHEWWQMSGRRLFCLCQERVLLEVCRCASSTSVPWGSSHPEIQPCFHHVCGFSVLLRLVRQQRLFLAPVPSRRKENQQLGFDTKLWIIMEYLGGGSALDLLEPGPLDETQIATILREILKGLDYLHSEKKIHRDIKAANVLLSEHGEVKLADFGVAGQLTDTQIKRNTFVGTPFWMAPEVIKQSAYDSKADIWSLGITAIELAKGEPPHSELHPMKVLFLIPKNNPPTLEGTYSKPLKEFVEACLNKEPSFRPTAKELLKHKFIIRNAKKTSYLTELIDRYKRWKAEQSHEDSSSEDSDTETDTDGQASGGSDSGDWIFTIREKDPKSLENGALQPSDLERNKMKDIPKRPFSQCLSTIISPLFAELKEKSQACGGNLGSIEELRGAIYLAEEACPGISDTMVAQLVQRLQRYSLSGGGTSSH</sequence>
<reference evidence="15" key="1">
    <citation type="submission" date="2025-05" db="UniProtKB">
        <authorList>
            <consortium name="Ensembl"/>
        </authorList>
    </citation>
    <scope>IDENTIFICATION</scope>
</reference>
<dbReference type="Ensembl" id="ENSSSCT00065109732.1">
    <property type="protein sequence ID" value="ENSSSCP00065049362.1"/>
    <property type="gene ID" value="ENSSSCG00065078940.1"/>
</dbReference>
<dbReference type="Gene3D" id="1.10.510.10">
    <property type="entry name" value="Transferase(Phosphotransferase) domain 1"/>
    <property type="match status" value="1"/>
</dbReference>
<evidence type="ECO:0000256" key="12">
    <source>
        <dbReference type="ARBA" id="ARBA00048679"/>
    </source>
</evidence>
<dbReference type="AlphaFoldDB" id="A0A8D2AAN4"/>
<dbReference type="InterPro" id="IPR000719">
    <property type="entry name" value="Prot_kinase_dom"/>
</dbReference>
<evidence type="ECO:0000256" key="6">
    <source>
        <dbReference type="ARBA" id="ARBA00022723"/>
    </source>
</evidence>
<dbReference type="GO" id="GO:0046872">
    <property type="term" value="F:metal ion binding"/>
    <property type="evidence" value="ECO:0007669"/>
    <property type="project" value="UniProtKB-KW"/>
</dbReference>
<keyword evidence="5" id="KW-0723">Serine/threonine-protein kinase</keyword>
<evidence type="ECO:0000256" key="9">
    <source>
        <dbReference type="ARBA" id="ARBA00022840"/>
    </source>
</evidence>
<dbReference type="PROSITE" id="PS50011">
    <property type="entry name" value="PROTEIN_KINASE_DOM"/>
    <property type="match status" value="1"/>
</dbReference>
<keyword evidence="8" id="KW-0418">Kinase</keyword>
<keyword evidence="7" id="KW-0547">Nucleotide-binding</keyword>
<dbReference type="SUPFAM" id="SSF56112">
    <property type="entry name" value="Protein kinase-like (PK-like)"/>
    <property type="match status" value="1"/>
</dbReference>
<dbReference type="GO" id="GO:0004674">
    <property type="term" value="F:protein serine/threonine kinase activity"/>
    <property type="evidence" value="ECO:0007669"/>
    <property type="project" value="UniProtKB-KW"/>
</dbReference>
<dbReference type="FunFam" id="1.10.510.10:FF:000022">
    <property type="entry name" value="Serine/threonine-protein kinase 24"/>
    <property type="match status" value="1"/>
</dbReference>
<evidence type="ECO:0000256" key="4">
    <source>
        <dbReference type="ARBA" id="ARBA00022490"/>
    </source>
</evidence>
<evidence type="ECO:0000256" key="2">
    <source>
        <dbReference type="ARBA" id="ARBA00004496"/>
    </source>
</evidence>
<keyword evidence="8" id="KW-0808">Transferase</keyword>
<comment type="cofactor">
    <cofactor evidence="1">
        <name>Mg(2+)</name>
        <dbReference type="ChEBI" id="CHEBI:18420"/>
    </cofactor>
</comment>
<dbReference type="InterPro" id="IPR050629">
    <property type="entry name" value="STE20/SPS1-PAK"/>
</dbReference>
<evidence type="ECO:0000256" key="11">
    <source>
        <dbReference type="ARBA" id="ARBA00047899"/>
    </source>
</evidence>
<accession>A0A8D2AAN4</accession>
<feature type="compositionally biased region" description="Acidic residues" evidence="13">
    <location>
        <begin position="334"/>
        <end position="344"/>
    </location>
</feature>
<evidence type="ECO:0000313" key="16">
    <source>
        <dbReference type="Proteomes" id="UP000694725"/>
    </source>
</evidence>
<comment type="similarity">
    <text evidence="3">Belongs to the protein kinase superfamily. STE Ser/Thr protein kinase family. STE20 subfamily.</text>
</comment>
<name>A0A8D2AAN4_PIG</name>
<dbReference type="GO" id="GO:0005524">
    <property type="term" value="F:ATP binding"/>
    <property type="evidence" value="ECO:0007669"/>
    <property type="project" value="UniProtKB-KW"/>
</dbReference>
<evidence type="ECO:0000259" key="14">
    <source>
        <dbReference type="PROSITE" id="PS50011"/>
    </source>
</evidence>
<evidence type="ECO:0000256" key="1">
    <source>
        <dbReference type="ARBA" id="ARBA00001946"/>
    </source>
</evidence>
<evidence type="ECO:0000313" key="15">
    <source>
        <dbReference type="Ensembl" id="ENSSSCP00065049362.1"/>
    </source>
</evidence>
<dbReference type="Pfam" id="PF00069">
    <property type="entry name" value="Pkinase"/>
    <property type="match status" value="1"/>
</dbReference>
<proteinExistence type="inferred from homology"/>